<organism evidence="4 5">
    <name type="scientific">Shinella curvata</name>
    <dbReference type="NCBI Taxonomy" id="1817964"/>
    <lineage>
        <taxon>Bacteria</taxon>
        <taxon>Pseudomonadati</taxon>
        <taxon>Pseudomonadota</taxon>
        <taxon>Alphaproteobacteria</taxon>
        <taxon>Hyphomicrobiales</taxon>
        <taxon>Rhizobiaceae</taxon>
        <taxon>Shinella</taxon>
    </lineage>
</organism>
<dbReference type="EMBL" id="WHSC02000006">
    <property type="protein sequence ID" value="MDO6122259.1"/>
    <property type="molecule type" value="Genomic_DNA"/>
</dbReference>
<dbReference type="Gene3D" id="3.10.580.10">
    <property type="entry name" value="CBS-domain"/>
    <property type="match status" value="1"/>
</dbReference>
<keyword evidence="5" id="KW-1185">Reference proteome</keyword>
<dbReference type="InterPro" id="IPR046342">
    <property type="entry name" value="CBS_dom_sf"/>
</dbReference>
<name>A0ABT8XET7_9HYPH</name>
<evidence type="ECO:0000313" key="5">
    <source>
        <dbReference type="Proteomes" id="UP001177080"/>
    </source>
</evidence>
<dbReference type="RefSeq" id="WP_244759973.1">
    <property type="nucleotide sequence ID" value="NZ_JALJCJ010000002.1"/>
</dbReference>
<feature type="domain" description="CBS" evidence="3">
    <location>
        <begin position="72"/>
        <end position="125"/>
    </location>
</feature>
<keyword evidence="2" id="KW-0129">CBS domain</keyword>
<dbReference type="Proteomes" id="UP001177080">
    <property type="component" value="Unassembled WGS sequence"/>
</dbReference>
<dbReference type="InterPro" id="IPR051462">
    <property type="entry name" value="CBS_domain-containing"/>
</dbReference>
<evidence type="ECO:0000313" key="4">
    <source>
        <dbReference type="EMBL" id="MDO6122259.1"/>
    </source>
</evidence>
<evidence type="ECO:0000256" key="2">
    <source>
        <dbReference type="PROSITE-ProRule" id="PRU00703"/>
    </source>
</evidence>
<dbReference type="PANTHER" id="PTHR48108">
    <property type="entry name" value="CBS DOMAIN-CONTAINING PROTEIN CBSX2, CHLOROPLASTIC"/>
    <property type="match status" value="1"/>
</dbReference>
<dbReference type="SMART" id="SM00116">
    <property type="entry name" value="CBS"/>
    <property type="match status" value="2"/>
</dbReference>
<proteinExistence type="predicted"/>
<evidence type="ECO:0000259" key="3">
    <source>
        <dbReference type="PROSITE" id="PS51371"/>
    </source>
</evidence>
<sequence>MHIGDIMTRNVHLVRPEETLQYAANLMAEWDIAFLPVADASGLVGTLTDRDIILRAVAPGLDAETTKVADIMTTNITYCYDDEAPENVLANMQSLHLRRLAVLDRQSRLSGVVSRTDFKRHQIRS</sequence>
<dbReference type="PROSITE" id="PS51371">
    <property type="entry name" value="CBS"/>
    <property type="match status" value="2"/>
</dbReference>
<protein>
    <submittedName>
        <fullName evidence="4">CBS domain-containing protein</fullName>
    </submittedName>
</protein>
<dbReference type="InterPro" id="IPR000644">
    <property type="entry name" value="CBS_dom"/>
</dbReference>
<reference evidence="4" key="1">
    <citation type="submission" date="2022-04" db="EMBL/GenBank/DDBJ databases">
        <title>Shinella lacus sp. nov., a novel member of the genus Shinella from water.</title>
        <authorList>
            <person name="Deng Y."/>
        </authorList>
    </citation>
    <scope>NUCLEOTIDE SEQUENCE</scope>
    <source>
        <strain evidence="4">JCM 31239</strain>
    </source>
</reference>
<accession>A0ABT8XET7</accession>
<dbReference type="Pfam" id="PF00571">
    <property type="entry name" value="CBS"/>
    <property type="match status" value="2"/>
</dbReference>
<dbReference type="PANTHER" id="PTHR48108:SF34">
    <property type="entry name" value="CBS DOMAIN-CONTAINING PROTEIN YHCV"/>
    <property type="match status" value="1"/>
</dbReference>
<feature type="domain" description="CBS" evidence="3">
    <location>
        <begin position="7"/>
        <end position="63"/>
    </location>
</feature>
<gene>
    <name evidence="4" type="ORF">GB928_013780</name>
</gene>
<dbReference type="SUPFAM" id="SSF54631">
    <property type="entry name" value="CBS-domain pair"/>
    <property type="match status" value="1"/>
</dbReference>
<evidence type="ECO:0000256" key="1">
    <source>
        <dbReference type="ARBA" id="ARBA00022737"/>
    </source>
</evidence>
<comment type="caution">
    <text evidence="4">The sequence shown here is derived from an EMBL/GenBank/DDBJ whole genome shotgun (WGS) entry which is preliminary data.</text>
</comment>
<keyword evidence="1" id="KW-0677">Repeat</keyword>